<dbReference type="PANTHER" id="PTHR43483:SF3">
    <property type="entry name" value="MEMBRANE TRANSPORTER PROTEIN HI_0806-RELATED"/>
    <property type="match status" value="1"/>
</dbReference>
<feature type="transmembrane region" description="Helical" evidence="6">
    <location>
        <begin position="7"/>
        <end position="35"/>
    </location>
</feature>
<dbReference type="AlphaFoldDB" id="A0A291B9H7"/>
<feature type="transmembrane region" description="Helical" evidence="6">
    <location>
        <begin position="115"/>
        <end position="133"/>
    </location>
</feature>
<dbReference type="GO" id="GO:0005886">
    <property type="term" value="C:plasma membrane"/>
    <property type="evidence" value="ECO:0007669"/>
    <property type="project" value="UniProtKB-SubCell"/>
</dbReference>
<comment type="subcellular location">
    <subcellularLocation>
        <location evidence="6">Cell membrane</location>
        <topology evidence="6">Multi-pass membrane protein</topology>
    </subcellularLocation>
    <subcellularLocation>
        <location evidence="1">Membrane</location>
        <topology evidence="1">Multi-pass membrane protein</topology>
    </subcellularLocation>
</comment>
<dbReference type="PANTHER" id="PTHR43483">
    <property type="entry name" value="MEMBRANE TRANSPORTER PROTEIN HI_0806-RELATED"/>
    <property type="match status" value="1"/>
</dbReference>
<protein>
    <recommendedName>
        <fullName evidence="6">Probable membrane transporter protein</fullName>
    </recommendedName>
</protein>
<keyword evidence="3 6" id="KW-0812">Transmembrane</keyword>
<keyword evidence="5 6" id="KW-0472">Membrane</keyword>
<evidence type="ECO:0000256" key="4">
    <source>
        <dbReference type="ARBA" id="ARBA00022989"/>
    </source>
</evidence>
<evidence type="ECO:0000256" key="2">
    <source>
        <dbReference type="ARBA" id="ARBA00009142"/>
    </source>
</evidence>
<keyword evidence="6" id="KW-1003">Cell membrane</keyword>
<evidence type="ECO:0000256" key="5">
    <source>
        <dbReference type="ARBA" id="ARBA00023136"/>
    </source>
</evidence>
<dbReference type="RefSeq" id="WP_096619250.1">
    <property type="nucleotide sequence ID" value="NZ_CP020660.1"/>
</dbReference>
<comment type="similarity">
    <text evidence="2 6">Belongs to the 4-toluene sulfonate uptake permease (TSUP) (TC 2.A.102) family.</text>
</comment>
<feature type="transmembrane region" description="Helical" evidence="6">
    <location>
        <begin position="55"/>
        <end position="76"/>
    </location>
</feature>
<dbReference type="KEGG" id="elux:BTN50_1179"/>
<organism evidence="7 8">
    <name type="scientific">Candidatus Enterovibrio altilux</name>
    <dbReference type="NCBI Taxonomy" id="1927128"/>
    <lineage>
        <taxon>Bacteria</taxon>
        <taxon>Pseudomonadati</taxon>
        <taxon>Pseudomonadota</taxon>
        <taxon>Gammaproteobacteria</taxon>
        <taxon>Vibrionales</taxon>
        <taxon>Vibrionaceae</taxon>
        <taxon>Enterovibrio</taxon>
    </lineage>
</organism>
<keyword evidence="4 6" id="KW-1133">Transmembrane helix</keyword>
<evidence type="ECO:0000256" key="6">
    <source>
        <dbReference type="RuleBase" id="RU363041"/>
    </source>
</evidence>
<feature type="transmembrane region" description="Helical" evidence="6">
    <location>
        <begin position="217"/>
        <end position="237"/>
    </location>
</feature>
<dbReference type="Pfam" id="PF01925">
    <property type="entry name" value="TauE"/>
    <property type="match status" value="1"/>
</dbReference>
<gene>
    <name evidence="7" type="ORF">BTN50_1179</name>
</gene>
<dbReference type="EMBL" id="CP020660">
    <property type="protein sequence ID" value="ATF09669.1"/>
    <property type="molecule type" value="Genomic_DNA"/>
</dbReference>
<sequence length="268" mass="28295">MLDATLWLVIVCLMLGSGIGLLAGLLGIGGGLLIVPVLYMLLPGVGLSPSLTMPMAIGTSLASIIVTSSSSAFLHYQLGNIQLSAIKTLLPGILVGGFMGSCIADQFLAEYLPRVFGVIVLLLALQMILPLRIRVVRSFPSVFKNIMNGGIIGVVSSLIGISGGALTVPYLNYYGVEMRKAIGTSSLCGVFLSVSGMTGFVIFGLSKAEILPDYSVGYVYLPALFSIVSTSVLTTKYGARLALRLPTPIIKRVFAVFLFLMGVMMFLS</sequence>
<feature type="transmembrane region" description="Helical" evidence="6">
    <location>
        <begin position="145"/>
        <end position="170"/>
    </location>
</feature>
<proteinExistence type="inferred from homology"/>
<dbReference type="OrthoDB" id="457670at2"/>
<keyword evidence="8" id="KW-1185">Reference proteome</keyword>
<dbReference type="InterPro" id="IPR002781">
    <property type="entry name" value="TM_pro_TauE-like"/>
</dbReference>
<evidence type="ECO:0000313" key="7">
    <source>
        <dbReference type="EMBL" id="ATF09669.1"/>
    </source>
</evidence>
<reference evidence="8" key="1">
    <citation type="submission" date="2017-04" db="EMBL/GenBank/DDBJ databases">
        <title>Genome evolution of the luminous symbionts of deep sea anglerfish.</title>
        <authorList>
            <person name="Hendry T.A."/>
        </authorList>
    </citation>
    <scope>NUCLEOTIDE SEQUENCE [LARGE SCALE GENOMIC DNA]</scope>
</reference>
<evidence type="ECO:0000256" key="3">
    <source>
        <dbReference type="ARBA" id="ARBA00022692"/>
    </source>
</evidence>
<feature type="transmembrane region" description="Helical" evidence="6">
    <location>
        <begin position="249"/>
        <end position="267"/>
    </location>
</feature>
<feature type="transmembrane region" description="Helical" evidence="6">
    <location>
        <begin position="88"/>
        <end position="109"/>
    </location>
</feature>
<name>A0A291B9H7_9GAMM</name>
<evidence type="ECO:0000256" key="1">
    <source>
        <dbReference type="ARBA" id="ARBA00004141"/>
    </source>
</evidence>
<feature type="transmembrane region" description="Helical" evidence="6">
    <location>
        <begin position="182"/>
        <end position="205"/>
    </location>
</feature>
<evidence type="ECO:0000313" key="8">
    <source>
        <dbReference type="Proteomes" id="UP000218160"/>
    </source>
</evidence>
<accession>A0A291B9H7</accession>
<dbReference type="Proteomes" id="UP000218160">
    <property type="component" value="Chromosome 1"/>
</dbReference>